<reference evidence="4" key="1">
    <citation type="journal article" date="2014" name="Proc. Natl. Acad. Sci. U.S.A.">
        <title>Extensive sampling of basidiomycete genomes demonstrates inadequacy of the white-rot/brown-rot paradigm for wood decay fungi.</title>
        <authorList>
            <person name="Riley R."/>
            <person name="Salamov A.A."/>
            <person name="Brown D.W."/>
            <person name="Nagy L.G."/>
            <person name="Floudas D."/>
            <person name="Held B.W."/>
            <person name="Levasseur A."/>
            <person name="Lombard V."/>
            <person name="Morin E."/>
            <person name="Otillar R."/>
            <person name="Lindquist E.A."/>
            <person name="Sun H."/>
            <person name="LaButti K.M."/>
            <person name="Schmutz J."/>
            <person name="Jabbour D."/>
            <person name="Luo H."/>
            <person name="Baker S.E."/>
            <person name="Pisabarro A.G."/>
            <person name="Walton J.D."/>
            <person name="Blanchette R.A."/>
            <person name="Henrissat B."/>
            <person name="Martin F."/>
            <person name="Cullen D."/>
            <person name="Hibbett D.S."/>
            <person name="Grigoriev I.V."/>
        </authorList>
    </citation>
    <scope>NUCLEOTIDE SEQUENCE [LARGE SCALE GENOMIC DNA]</scope>
    <source>
        <strain evidence="4">CBS 339.88</strain>
    </source>
</reference>
<dbReference type="STRING" id="685588.A0A067S2J7"/>
<dbReference type="HOGENOM" id="CLU_003703_5_4_1"/>
<dbReference type="Pfam" id="PF18803">
    <property type="entry name" value="CxC2"/>
    <property type="match status" value="1"/>
</dbReference>
<dbReference type="Proteomes" id="UP000027222">
    <property type="component" value="Unassembled WGS sequence"/>
</dbReference>
<evidence type="ECO:0000313" key="4">
    <source>
        <dbReference type="Proteomes" id="UP000027222"/>
    </source>
</evidence>
<organism evidence="3 4">
    <name type="scientific">Galerina marginata (strain CBS 339.88)</name>
    <dbReference type="NCBI Taxonomy" id="685588"/>
    <lineage>
        <taxon>Eukaryota</taxon>
        <taxon>Fungi</taxon>
        <taxon>Dikarya</taxon>
        <taxon>Basidiomycota</taxon>
        <taxon>Agaricomycotina</taxon>
        <taxon>Agaricomycetes</taxon>
        <taxon>Agaricomycetidae</taxon>
        <taxon>Agaricales</taxon>
        <taxon>Agaricineae</taxon>
        <taxon>Strophariaceae</taxon>
        <taxon>Galerina</taxon>
    </lineage>
</organism>
<feature type="non-terminal residue" evidence="3">
    <location>
        <position position="515"/>
    </location>
</feature>
<evidence type="ECO:0000259" key="2">
    <source>
        <dbReference type="Pfam" id="PF18803"/>
    </source>
</evidence>
<keyword evidence="4" id="KW-1185">Reference proteome</keyword>
<evidence type="ECO:0000313" key="3">
    <source>
        <dbReference type="EMBL" id="KDR64986.1"/>
    </source>
</evidence>
<protein>
    <recommendedName>
        <fullName evidence="2">CxC2-like cysteine cluster KDZ transposase-associated domain-containing protein</fullName>
    </recommendedName>
</protein>
<gene>
    <name evidence="3" type="ORF">GALMADRAFT_82436</name>
</gene>
<feature type="domain" description="CxC2-like cysteine cluster KDZ transposase-associated" evidence="2">
    <location>
        <begin position="95"/>
        <end position="137"/>
    </location>
</feature>
<name>A0A067S2J7_GALM3</name>
<proteinExistence type="predicted"/>
<dbReference type="InterPro" id="IPR041457">
    <property type="entry name" value="CxC2_KDZ-assoc"/>
</dbReference>
<feature type="compositionally biased region" description="Polar residues" evidence="1">
    <location>
        <begin position="47"/>
        <end position="59"/>
    </location>
</feature>
<dbReference type="Pfam" id="PF18758">
    <property type="entry name" value="KDZ"/>
    <property type="match status" value="2"/>
</dbReference>
<accession>A0A067S2J7</accession>
<dbReference type="OrthoDB" id="3214502at2759"/>
<dbReference type="InterPro" id="IPR040521">
    <property type="entry name" value="KDZ"/>
</dbReference>
<dbReference type="AlphaFoldDB" id="A0A067S2J7"/>
<sequence length="515" mass="57669">MSSEPAKRRRPLGVRRDRVQLPSDAGSVVAAREESYNTGRGLRHQSGHSYQAGQTPALSESSWLPVEDQEIGLDPDDGWYDDSIEAPYTDEPEVSEENPQTCATFALLRHMHMLSLTSKCSTYDYYRALEKLTNNTGIRIPRSKYRVLMRLGHQWRHLKMLKRAGRGHDSAGAGATREGELALLCPSCPHPGINLPDDWKDAADVQKFLYSVILCIDANFRLKNQLVSNYSTDPGLGIGMAYMVRREPYEEYVKSRAGDDDDSAGCGLQAVEKAHTRFNKGLRYTGVACVSCGRSEMVMPCSVGNLRRGEKYACMDYCVGSVLRFDDMSFTPVIPKLHDAGHKKTKNHEQFSCNLCKGIGHTDGECPERIWGATNPVANSTKVMGPGSRHDVLDDNFAFWNYEKYIGMGKTLMRRYRAAVPERNKQIEAHRGFTASLDSDDVAKWTMMCEDWESDVFPKTVANPYHVKGKNITQAQARRELAEDEESWLADGGVALHDTSPSSFLIMGLDLEDMQ</sequence>
<feature type="region of interest" description="Disordered" evidence="1">
    <location>
        <begin position="1"/>
        <end position="59"/>
    </location>
</feature>
<evidence type="ECO:0000256" key="1">
    <source>
        <dbReference type="SAM" id="MobiDB-lite"/>
    </source>
</evidence>
<dbReference type="EMBL" id="KL142609">
    <property type="protein sequence ID" value="KDR64986.1"/>
    <property type="molecule type" value="Genomic_DNA"/>
</dbReference>